<dbReference type="InParanoid" id="A0A078ANZ3"/>
<evidence type="ECO:0000313" key="1">
    <source>
        <dbReference type="EMBL" id="CDW83646.1"/>
    </source>
</evidence>
<organism evidence="1 2">
    <name type="scientific">Stylonychia lemnae</name>
    <name type="common">Ciliate</name>
    <dbReference type="NCBI Taxonomy" id="5949"/>
    <lineage>
        <taxon>Eukaryota</taxon>
        <taxon>Sar</taxon>
        <taxon>Alveolata</taxon>
        <taxon>Ciliophora</taxon>
        <taxon>Intramacronucleata</taxon>
        <taxon>Spirotrichea</taxon>
        <taxon>Stichotrichia</taxon>
        <taxon>Sporadotrichida</taxon>
        <taxon>Oxytrichidae</taxon>
        <taxon>Stylonychinae</taxon>
        <taxon>Stylonychia</taxon>
    </lineage>
</organism>
<gene>
    <name evidence="1" type="primary">Contig4254.g4558</name>
    <name evidence="1" type="ORF">STYLEM_12694</name>
</gene>
<proteinExistence type="predicted"/>
<dbReference type="Proteomes" id="UP000039865">
    <property type="component" value="Unassembled WGS sequence"/>
</dbReference>
<sequence>MKIKKLRKVSNAPILISEQYDQKALLFSVRNSNKDYIHMRNYKVIGEELNVKCRDFCKLYKPETFITFDPKLVNVINMKKKYQIIKKLQNIKPGHLIGIFRLDKYHYLLMSETNAEVVIYNIKTYEIVQTIRKYEVDKTSKPIQQYLCCFGIMQGLKTISIQQLDWMKNAGIGQ</sequence>
<dbReference type="EMBL" id="CCKQ01012039">
    <property type="protein sequence ID" value="CDW83646.1"/>
    <property type="molecule type" value="Genomic_DNA"/>
</dbReference>
<name>A0A078ANZ3_STYLE</name>
<keyword evidence="2" id="KW-1185">Reference proteome</keyword>
<dbReference type="AlphaFoldDB" id="A0A078ANZ3"/>
<accession>A0A078ANZ3</accession>
<protein>
    <submittedName>
        <fullName evidence="1">Uncharacterized protein</fullName>
    </submittedName>
</protein>
<evidence type="ECO:0000313" key="2">
    <source>
        <dbReference type="Proteomes" id="UP000039865"/>
    </source>
</evidence>
<reference evidence="1 2" key="1">
    <citation type="submission" date="2014-06" db="EMBL/GenBank/DDBJ databases">
        <authorList>
            <person name="Swart Estienne"/>
        </authorList>
    </citation>
    <scope>NUCLEOTIDE SEQUENCE [LARGE SCALE GENOMIC DNA]</scope>
    <source>
        <strain evidence="1 2">130c</strain>
    </source>
</reference>